<dbReference type="EMBL" id="LBUZ01000006">
    <property type="protein sequence ID" value="KKQ75698.1"/>
    <property type="molecule type" value="Genomic_DNA"/>
</dbReference>
<accession>A0A0G0K7R8</accession>
<comment type="caution">
    <text evidence="2">The sequence shown here is derived from an EMBL/GenBank/DDBJ whole genome shotgun (WGS) entry which is preliminary data.</text>
</comment>
<dbReference type="SUPFAM" id="SSF53335">
    <property type="entry name" value="S-adenosyl-L-methionine-dependent methyltransferases"/>
    <property type="match status" value="1"/>
</dbReference>
<dbReference type="InterPro" id="IPR013216">
    <property type="entry name" value="Methyltransf_11"/>
</dbReference>
<dbReference type="Pfam" id="PF08241">
    <property type="entry name" value="Methyltransf_11"/>
    <property type="match status" value="1"/>
</dbReference>
<dbReference type="GO" id="GO:0032259">
    <property type="term" value="P:methylation"/>
    <property type="evidence" value="ECO:0007669"/>
    <property type="project" value="UniProtKB-KW"/>
</dbReference>
<organism evidence="2 3">
    <name type="scientific">Candidatus Woesebacteria bacterium GW2011_GWB1_38_5b</name>
    <dbReference type="NCBI Taxonomy" id="1618569"/>
    <lineage>
        <taxon>Bacteria</taxon>
        <taxon>Candidatus Woeseibacteriota</taxon>
    </lineage>
</organism>
<gene>
    <name evidence="2" type="ORF">US96_C0006G0010</name>
</gene>
<keyword evidence="2" id="KW-0489">Methyltransferase</keyword>
<dbReference type="CDD" id="cd02440">
    <property type="entry name" value="AdoMet_MTases"/>
    <property type="match status" value="1"/>
</dbReference>
<keyword evidence="2" id="KW-0808">Transferase</keyword>
<feature type="domain" description="Methyltransferase type 11" evidence="1">
    <location>
        <begin position="39"/>
        <end position="132"/>
    </location>
</feature>
<reference evidence="2 3" key="1">
    <citation type="journal article" date="2015" name="Nature">
        <title>rRNA introns, odd ribosomes, and small enigmatic genomes across a large radiation of phyla.</title>
        <authorList>
            <person name="Brown C.T."/>
            <person name="Hug L.A."/>
            <person name="Thomas B.C."/>
            <person name="Sharon I."/>
            <person name="Castelle C.J."/>
            <person name="Singh A."/>
            <person name="Wilkins M.J."/>
            <person name="Williams K.H."/>
            <person name="Banfield J.F."/>
        </authorList>
    </citation>
    <scope>NUCLEOTIDE SEQUENCE [LARGE SCALE GENOMIC DNA]</scope>
</reference>
<dbReference type="Gene3D" id="3.40.50.150">
    <property type="entry name" value="Vaccinia Virus protein VP39"/>
    <property type="match status" value="1"/>
</dbReference>
<evidence type="ECO:0000313" key="3">
    <source>
        <dbReference type="Proteomes" id="UP000034181"/>
    </source>
</evidence>
<protein>
    <submittedName>
        <fullName evidence="2">Methyltransferase type 11</fullName>
    </submittedName>
</protein>
<sequence>MQKYWEKDDYYDKAHEASLHDHEAMRLLFKLAKTRKRVVDLGCGEGTRLELVRAKGNFSKAIGVDISPLAIKRASRKHKAIKFIKADLRKLPIQSSFADLVFSAFVLEHTVDTEEIISEAVRITSKKGDIVFVAPNYGSPNRSSPPFSGSRIRKFLGGVIKDFASLFYKSQELGWARVEPLIRDYKMDFDVTIEPYLRTLLEYLRSRECKIVWYSSCWAEELLGARFHQKVFKFLGKSGVFPFKYWGPHLLVHAKKI</sequence>
<dbReference type="PANTHER" id="PTHR43861:SF1">
    <property type="entry name" value="TRANS-ACONITATE 2-METHYLTRANSFERASE"/>
    <property type="match status" value="1"/>
</dbReference>
<evidence type="ECO:0000259" key="1">
    <source>
        <dbReference type="Pfam" id="PF08241"/>
    </source>
</evidence>
<dbReference type="InterPro" id="IPR029063">
    <property type="entry name" value="SAM-dependent_MTases_sf"/>
</dbReference>
<dbReference type="AlphaFoldDB" id="A0A0G0K7R8"/>
<dbReference type="Proteomes" id="UP000034181">
    <property type="component" value="Unassembled WGS sequence"/>
</dbReference>
<proteinExistence type="predicted"/>
<evidence type="ECO:0000313" key="2">
    <source>
        <dbReference type="EMBL" id="KKQ75698.1"/>
    </source>
</evidence>
<dbReference type="GO" id="GO:0008757">
    <property type="term" value="F:S-adenosylmethionine-dependent methyltransferase activity"/>
    <property type="evidence" value="ECO:0007669"/>
    <property type="project" value="InterPro"/>
</dbReference>
<dbReference type="PANTHER" id="PTHR43861">
    <property type="entry name" value="TRANS-ACONITATE 2-METHYLTRANSFERASE-RELATED"/>
    <property type="match status" value="1"/>
</dbReference>
<name>A0A0G0K7R8_9BACT</name>